<keyword evidence="3" id="KW-0106">Calcium</keyword>
<feature type="region of interest" description="Disordered" evidence="4">
    <location>
        <begin position="33"/>
        <end position="52"/>
    </location>
</feature>
<reference evidence="7 8" key="1">
    <citation type="submission" date="2024-02" db="EMBL/GenBank/DDBJ databases">
        <title>Herpetosiphon gulosus NBRC 112829.</title>
        <authorList>
            <person name="Ichikawa N."/>
            <person name="Katano-Makiyama Y."/>
            <person name="Hidaka K."/>
        </authorList>
    </citation>
    <scope>NUCLEOTIDE SEQUENCE [LARGE SCALE GENOMIC DNA]</scope>
    <source>
        <strain evidence="7 8">NBRC 112829</strain>
    </source>
</reference>
<dbReference type="Gene3D" id="2.60.40.2030">
    <property type="match status" value="1"/>
</dbReference>
<gene>
    <name evidence="7" type="ORF">Hgul01_04312</name>
</gene>
<feature type="domain" description="Calx-beta" evidence="6">
    <location>
        <begin position="46"/>
        <end position="146"/>
    </location>
</feature>
<keyword evidence="2" id="KW-0677">Repeat</keyword>
<evidence type="ECO:0000256" key="1">
    <source>
        <dbReference type="ARBA" id="ARBA00022729"/>
    </source>
</evidence>
<dbReference type="Proteomes" id="UP001428290">
    <property type="component" value="Unassembled WGS sequence"/>
</dbReference>
<accession>A0ABP9X509</accession>
<dbReference type="EMBL" id="BAABRU010000019">
    <property type="protein sequence ID" value="GAA5530493.1"/>
    <property type="molecule type" value="Genomic_DNA"/>
</dbReference>
<evidence type="ECO:0000256" key="5">
    <source>
        <dbReference type="SAM" id="SignalP"/>
    </source>
</evidence>
<dbReference type="Pfam" id="PF03160">
    <property type="entry name" value="Calx-beta"/>
    <property type="match status" value="1"/>
</dbReference>
<evidence type="ECO:0000259" key="6">
    <source>
        <dbReference type="SMART" id="SM00237"/>
    </source>
</evidence>
<dbReference type="SUPFAM" id="SSF141072">
    <property type="entry name" value="CalX-like"/>
    <property type="match status" value="1"/>
</dbReference>
<dbReference type="InterPro" id="IPR038081">
    <property type="entry name" value="CalX-like_sf"/>
</dbReference>
<evidence type="ECO:0000313" key="7">
    <source>
        <dbReference type="EMBL" id="GAA5530493.1"/>
    </source>
</evidence>
<name>A0ABP9X509_9CHLR</name>
<evidence type="ECO:0000256" key="2">
    <source>
        <dbReference type="ARBA" id="ARBA00022737"/>
    </source>
</evidence>
<feature type="chain" id="PRO_5045865708" description="Calx-beta domain-containing protein" evidence="5">
    <location>
        <begin position="32"/>
        <end position="318"/>
    </location>
</feature>
<sequence>MRHYSAKHIVRCLAVCCFLSLLFQINPQANAQTIEVTPPPPPPPVTQPEQAQPNVPQVGTIQWGSTSIIASEKRLSVWLQVKFLGNTTLNSFSYRTIEGSAGAGTDFTARDITVSVPANQGYTYIQIPLINSALVESKETFVVQLYGLTGFTLQGSANATVDIYERLYAMPQVRGVSARCDTAEDQNDNPLTAGFLGGALNNGSVCSSNFLNEVQGDSDYYRIYVDGSPVYEYLFNITMTNTTNPAAHNMDIFLYELVNGNYQTITNSLQPGQEPDTIAVSLKQGTTYFLRVLWGSSSASSAKPSYNIYTSISSPLNP</sequence>
<dbReference type="InterPro" id="IPR003644">
    <property type="entry name" value="Calx_beta"/>
</dbReference>
<evidence type="ECO:0000256" key="4">
    <source>
        <dbReference type="SAM" id="MobiDB-lite"/>
    </source>
</evidence>
<feature type="compositionally biased region" description="Pro residues" evidence="4">
    <location>
        <begin position="37"/>
        <end position="46"/>
    </location>
</feature>
<evidence type="ECO:0000313" key="8">
    <source>
        <dbReference type="Proteomes" id="UP001428290"/>
    </source>
</evidence>
<keyword evidence="8" id="KW-1185">Reference proteome</keyword>
<evidence type="ECO:0000256" key="3">
    <source>
        <dbReference type="ARBA" id="ARBA00022837"/>
    </source>
</evidence>
<feature type="signal peptide" evidence="5">
    <location>
        <begin position="1"/>
        <end position="31"/>
    </location>
</feature>
<proteinExistence type="predicted"/>
<protein>
    <recommendedName>
        <fullName evidence="6">Calx-beta domain-containing protein</fullName>
    </recommendedName>
</protein>
<dbReference type="SMART" id="SM00237">
    <property type="entry name" value="Calx_beta"/>
    <property type="match status" value="1"/>
</dbReference>
<dbReference type="RefSeq" id="WP_345724090.1">
    <property type="nucleotide sequence ID" value="NZ_BAABRU010000019.1"/>
</dbReference>
<dbReference type="Gene3D" id="2.60.120.380">
    <property type="match status" value="1"/>
</dbReference>
<comment type="caution">
    <text evidence="7">The sequence shown here is derived from an EMBL/GenBank/DDBJ whole genome shotgun (WGS) entry which is preliminary data.</text>
</comment>
<keyword evidence="1 5" id="KW-0732">Signal</keyword>
<organism evidence="7 8">
    <name type="scientific">Herpetosiphon gulosus</name>
    <dbReference type="NCBI Taxonomy" id="1973496"/>
    <lineage>
        <taxon>Bacteria</taxon>
        <taxon>Bacillati</taxon>
        <taxon>Chloroflexota</taxon>
        <taxon>Chloroflexia</taxon>
        <taxon>Herpetosiphonales</taxon>
        <taxon>Herpetosiphonaceae</taxon>
        <taxon>Herpetosiphon</taxon>
    </lineage>
</organism>